<dbReference type="PROSITE" id="PS51257">
    <property type="entry name" value="PROKAR_LIPOPROTEIN"/>
    <property type="match status" value="1"/>
</dbReference>
<protein>
    <recommendedName>
        <fullName evidence="4">ABC transporter substrate-binding protein</fullName>
    </recommendedName>
</protein>
<accession>A0A917K3F8</accession>
<comment type="caution">
    <text evidence="2">The sequence shown here is derived from an EMBL/GenBank/DDBJ whole genome shotgun (WGS) entry which is preliminary data.</text>
</comment>
<evidence type="ECO:0000313" key="2">
    <source>
        <dbReference type="EMBL" id="GGI95571.1"/>
    </source>
</evidence>
<dbReference type="AlphaFoldDB" id="A0A917K3F8"/>
<evidence type="ECO:0000256" key="1">
    <source>
        <dbReference type="ARBA" id="ARBA00022729"/>
    </source>
</evidence>
<name>A0A917K3F8_9ACTN</name>
<reference evidence="2" key="1">
    <citation type="journal article" date="2014" name="Int. J. Syst. Evol. Microbiol.">
        <title>Complete genome sequence of Corynebacterium casei LMG S-19264T (=DSM 44701T), isolated from a smear-ripened cheese.</title>
        <authorList>
            <consortium name="US DOE Joint Genome Institute (JGI-PGF)"/>
            <person name="Walter F."/>
            <person name="Albersmeier A."/>
            <person name="Kalinowski J."/>
            <person name="Ruckert C."/>
        </authorList>
    </citation>
    <scope>NUCLEOTIDE SEQUENCE</scope>
    <source>
        <strain evidence="2">JCM 3086</strain>
    </source>
</reference>
<dbReference type="EMBL" id="BMQA01000001">
    <property type="protein sequence ID" value="GGI95571.1"/>
    <property type="molecule type" value="Genomic_DNA"/>
</dbReference>
<keyword evidence="1" id="KW-0732">Signal</keyword>
<evidence type="ECO:0000313" key="3">
    <source>
        <dbReference type="Proteomes" id="UP000657574"/>
    </source>
</evidence>
<dbReference type="InterPro" id="IPR006059">
    <property type="entry name" value="SBP"/>
</dbReference>
<dbReference type="Gene3D" id="3.40.190.10">
    <property type="entry name" value="Periplasmic binding protein-like II"/>
    <property type="match status" value="2"/>
</dbReference>
<proteinExistence type="predicted"/>
<reference evidence="2" key="2">
    <citation type="submission" date="2020-09" db="EMBL/GenBank/DDBJ databases">
        <authorList>
            <person name="Sun Q."/>
            <person name="Ohkuma M."/>
        </authorList>
    </citation>
    <scope>NUCLEOTIDE SEQUENCE</scope>
    <source>
        <strain evidence="2">JCM 3086</strain>
    </source>
</reference>
<gene>
    <name evidence="2" type="ORF">GCM10010121_002530</name>
</gene>
<keyword evidence="3" id="KW-1185">Reference proteome</keyword>
<dbReference type="PANTHER" id="PTHR30006:SF2">
    <property type="entry name" value="ABC TRANSPORTER SUBSTRATE-BINDING PROTEIN"/>
    <property type="match status" value="1"/>
</dbReference>
<dbReference type="Pfam" id="PF01547">
    <property type="entry name" value="SBP_bac_1"/>
    <property type="match status" value="1"/>
</dbReference>
<organism evidence="2 3">
    <name type="scientific">Streptomyces brasiliensis</name>
    <dbReference type="NCBI Taxonomy" id="1954"/>
    <lineage>
        <taxon>Bacteria</taxon>
        <taxon>Bacillati</taxon>
        <taxon>Actinomycetota</taxon>
        <taxon>Actinomycetes</taxon>
        <taxon>Kitasatosporales</taxon>
        <taxon>Streptomycetaceae</taxon>
        <taxon>Streptomyces</taxon>
    </lineage>
</organism>
<evidence type="ECO:0008006" key="4">
    <source>
        <dbReference type="Google" id="ProtNLM"/>
    </source>
</evidence>
<dbReference type="Proteomes" id="UP000657574">
    <property type="component" value="Unassembled WGS sequence"/>
</dbReference>
<dbReference type="PANTHER" id="PTHR30006">
    <property type="entry name" value="THIAMINE-BINDING PERIPLASMIC PROTEIN-RELATED"/>
    <property type="match status" value="1"/>
</dbReference>
<dbReference type="SUPFAM" id="SSF53850">
    <property type="entry name" value="Periplasmic binding protein-like II"/>
    <property type="match status" value="1"/>
</dbReference>
<sequence length="368" mass="39196">MRQGALPAGLLAGGLLLTACGGSPTTAGTAGSAPDKNPYAAYESLTGQDRTDKLLADAKKEGGTLDLYTSNTDIQDLVDGFEKAYPGIKVQAFRANSETVLQRALQENQANKPQNDVIDTNDLELRALDSQHLLHAYQGSALDGLKDAAKGLGGWTAERFNAFVVGWNTNQVKKGQEPKDFADFADPKWKGKLSVEVGDWDWYASMHTYLTDEKGMSAADVDALFAKIARNVKVTKGHTVQGELLSAGQFAVALSVYSHTVDKAAKKGAPVAWRPAVGPVILRPNGIALMARPRHPAAALLWTDWVLTAGQKVIAESLRIPAAKSVPGFKDPIPPGTTTYALSKSAETDTKKWNAAYDALLRGVPAAG</sequence>
<dbReference type="RefSeq" id="WP_189309062.1">
    <property type="nucleotide sequence ID" value="NZ_BMQA01000001.1"/>
</dbReference>